<dbReference type="AlphaFoldDB" id="A0A9W7E8B5"/>
<sequence length="93" mass="10068">MDNKPDKPPGPPPEPSKRVINNLSDPKYNCVWSISVLPAPDSSLVRSLLQLVADAVAPVLRYRGWRVKRLMESVSKNAVGLCTGNGRNDADGA</sequence>
<feature type="non-terminal residue" evidence="2">
    <location>
        <position position="1"/>
    </location>
</feature>
<accession>A0A9W7E8B5</accession>
<protein>
    <submittedName>
        <fullName evidence="2">Uncharacterized protein</fullName>
    </submittedName>
</protein>
<evidence type="ECO:0000313" key="2">
    <source>
        <dbReference type="EMBL" id="GMH69677.1"/>
    </source>
</evidence>
<evidence type="ECO:0000313" key="3">
    <source>
        <dbReference type="Proteomes" id="UP001165082"/>
    </source>
</evidence>
<organism evidence="2 3">
    <name type="scientific">Triparma retinervis</name>
    <dbReference type="NCBI Taxonomy" id="2557542"/>
    <lineage>
        <taxon>Eukaryota</taxon>
        <taxon>Sar</taxon>
        <taxon>Stramenopiles</taxon>
        <taxon>Ochrophyta</taxon>
        <taxon>Bolidophyceae</taxon>
        <taxon>Parmales</taxon>
        <taxon>Triparmaceae</taxon>
        <taxon>Triparma</taxon>
    </lineage>
</organism>
<comment type="caution">
    <text evidence="2">The sequence shown here is derived from an EMBL/GenBank/DDBJ whole genome shotgun (WGS) entry which is preliminary data.</text>
</comment>
<dbReference type="Proteomes" id="UP001165082">
    <property type="component" value="Unassembled WGS sequence"/>
</dbReference>
<dbReference type="OrthoDB" id="261960at2759"/>
<evidence type="ECO:0000256" key="1">
    <source>
        <dbReference type="SAM" id="MobiDB-lite"/>
    </source>
</evidence>
<keyword evidence="3" id="KW-1185">Reference proteome</keyword>
<name>A0A9W7E8B5_9STRA</name>
<gene>
    <name evidence="2" type="ORF">TrRE_jg9320</name>
</gene>
<dbReference type="EMBL" id="BRXZ01004161">
    <property type="protein sequence ID" value="GMH69677.1"/>
    <property type="molecule type" value="Genomic_DNA"/>
</dbReference>
<proteinExistence type="predicted"/>
<feature type="region of interest" description="Disordered" evidence="1">
    <location>
        <begin position="1"/>
        <end position="22"/>
    </location>
</feature>
<reference evidence="2" key="1">
    <citation type="submission" date="2022-07" db="EMBL/GenBank/DDBJ databases">
        <title>Genome analysis of Parmales, a sister group of diatoms, reveals the evolutionary specialization of diatoms from phago-mixotrophs to photoautotrophs.</title>
        <authorList>
            <person name="Ban H."/>
            <person name="Sato S."/>
            <person name="Yoshikawa S."/>
            <person name="Kazumasa Y."/>
            <person name="Nakamura Y."/>
            <person name="Ichinomiya M."/>
            <person name="Saitoh K."/>
            <person name="Sato N."/>
            <person name="Blanc-Mathieu R."/>
            <person name="Endo H."/>
            <person name="Kuwata A."/>
            <person name="Ogata H."/>
        </authorList>
    </citation>
    <scope>NUCLEOTIDE SEQUENCE</scope>
</reference>